<reference evidence="4 5" key="1">
    <citation type="submission" date="2016-02" db="EMBL/GenBank/DDBJ databases">
        <title>Draft Genome for Tepidibacillus decaturensis nov. sp. Strain Z9, an Anaerobic, Moderately Thermophilic and Heterotrophic Bacterium from Deep Subsurface of the Illinois Basin, USA.</title>
        <authorList>
            <person name="Dong Y."/>
            <person name="Chang J.Y."/>
            <person name="Sanford R."/>
            <person name="Fouke B.W."/>
        </authorList>
    </citation>
    <scope>NUCLEOTIDE SEQUENCE [LARGE SCALE GENOMIC DNA]</scope>
    <source>
        <strain evidence="4 5">Z9</strain>
    </source>
</reference>
<dbReference type="OrthoDB" id="9812302at2"/>
<dbReference type="Pfam" id="PF02709">
    <property type="entry name" value="Glyco_transf_7C"/>
    <property type="match status" value="1"/>
</dbReference>
<comment type="caution">
    <text evidence="4">The sequence shown here is derived from an EMBL/GenBank/DDBJ whole genome shotgun (WGS) entry which is preliminary data.</text>
</comment>
<feature type="domain" description="Glycosyltransferase 2-like" evidence="2">
    <location>
        <begin position="6"/>
        <end position="138"/>
    </location>
</feature>
<evidence type="ECO:0008006" key="6">
    <source>
        <dbReference type="Google" id="ProtNLM"/>
    </source>
</evidence>
<feature type="domain" description="Galactosyltransferase C-terminal" evidence="3">
    <location>
        <begin position="215"/>
        <end position="265"/>
    </location>
</feature>
<keyword evidence="1" id="KW-0808">Transferase</keyword>
<evidence type="ECO:0000259" key="2">
    <source>
        <dbReference type="Pfam" id="PF00535"/>
    </source>
</evidence>
<dbReference type="EMBL" id="LSKU01000001">
    <property type="protein sequence ID" value="KXG43905.1"/>
    <property type="molecule type" value="Genomic_DNA"/>
</dbReference>
<dbReference type="PANTHER" id="PTHR43685">
    <property type="entry name" value="GLYCOSYLTRANSFERASE"/>
    <property type="match status" value="1"/>
</dbReference>
<dbReference type="GO" id="GO:0016740">
    <property type="term" value="F:transferase activity"/>
    <property type="evidence" value="ECO:0007669"/>
    <property type="project" value="UniProtKB-KW"/>
</dbReference>
<dbReference type="STRING" id="1413211.U473_07715"/>
<name>A0A135L4G6_9BACI</name>
<dbReference type="SUPFAM" id="SSF53448">
    <property type="entry name" value="Nucleotide-diphospho-sugar transferases"/>
    <property type="match status" value="1"/>
</dbReference>
<sequence>MKKDVSIIMPSYNKYPLNLFSLYALANQKYDLSKMEVILIDDASTDLTPKLKSFKAPFEYHYIRYDKNLGRSKARNVGISLANGSVIIFLDSEIIVDSHFVANHLENHSEEENMVVTGALRQYGVYTTLYPDFRNDQIEKFYSLIRGKPLLLRRWQFIPGNHLRNLKTIRKRLKQAKKPIPLLSQKEIKSGFYQQLTFPKPLFADVRKHFGDQLIGYHLPWQAFLSGNVSLKKELLDKVGYFDEDYQGWGLEDTDMGYRLYKIGAVLKNDQGVPHYHQEHPFSTQQQHRDMFKNYLIYQRKHPEFETSTHAMTIAGYIDRLEEQRILEEYKQLNQEYPNQFMLLKETYLLFLHKVAELLAEEKKINHLSFQIGLDDQPEKKNQVLTEEDTIKKLEKFDLFIDTFHMLFHL</sequence>
<dbReference type="InterPro" id="IPR050834">
    <property type="entry name" value="Glycosyltransf_2"/>
</dbReference>
<proteinExistence type="predicted"/>
<dbReference type="CDD" id="cd00761">
    <property type="entry name" value="Glyco_tranf_GTA_type"/>
    <property type="match status" value="1"/>
</dbReference>
<evidence type="ECO:0000313" key="4">
    <source>
        <dbReference type="EMBL" id="KXG43905.1"/>
    </source>
</evidence>
<dbReference type="PANTHER" id="PTHR43685:SF2">
    <property type="entry name" value="GLYCOSYLTRANSFERASE 2-LIKE DOMAIN-CONTAINING PROTEIN"/>
    <property type="match status" value="1"/>
</dbReference>
<dbReference type="Pfam" id="PF00535">
    <property type="entry name" value="Glycos_transf_2"/>
    <property type="match status" value="1"/>
</dbReference>
<accession>A0A135L4G6</accession>
<dbReference type="InterPro" id="IPR029044">
    <property type="entry name" value="Nucleotide-diphossugar_trans"/>
</dbReference>
<dbReference type="InterPro" id="IPR001173">
    <property type="entry name" value="Glyco_trans_2-like"/>
</dbReference>
<dbReference type="InterPro" id="IPR027791">
    <property type="entry name" value="Galactosyl_T_C"/>
</dbReference>
<dbReference type="RefSeq" id="WP_068724994.1">
    <property type="nucleotide sequence ID" value="NZ_LSKU01000001.1"/>
</dbReference>
<evidence type="ECO:0000259" key="3">
    <source>
        <dbReference type="Pfam" id="PF02709"/>
    </source>
</evidence>
<organism evidence="4 5">
    <name type="scientific">Tepidibacillus decaturensis</name>
    <dbReference type="NCBI Taxonomy" id="1413211"/>
    <lineage>
        <taxon>Bacteria</taxon>
        <taxon>Bacillati</taxon>
        <taxon>Bacillota</taxon>
        <taxon>Bacilli</taxon>
        <taxon>Bacillales</taxon>
        <taxon>Bacillaceae</taxon>
        <taxon>Tepidibacillus</taxon>
    </lineage>
</organism>
<evidence type="ECO:0000256" key="1">
    <source>
        <dbReference type="ARBA" id="ARBA00022679"/>
    </source>
</evidence>
<protein>
    <recommendedName>
        <fullName evidence="6">Glycosyltransferase 2-like domain-containing protein</fullName>
    </recommendedName>
</protein>
<gene>
    <name evidence="4" type="ORF">U473_07715</name>
</gene>
<evidence type="ECO:0000313" key="5">
    <source>
        <dbReference type="Proteomes" id="UP000070352"/>
    </source>
</evidence>
<dbReference type="Gene3D" id="3.90.550.10">
    <property type="entry name" value="Spore Coat Polysaccharide Biosynthesis Protein SpsA, Chain A"/>
    <property type="match status" value="1"/>
</dbReference>
<keyword evidence="5" id="KW-1185">Reference proteome</keyword>
<dbReference type="AlphaFoldDB" id="A0A135L4G6"/>
<dbReference type="Proteomes" id="UP000070352">
    <property type="component" value="Unassembled WGS sequence"/>
</dbReference>